<feature type="transmembrane region" description="Helical" evidence="13">
    <location>
        <begin position="20"/>
        <end position="44"/>
    </location>
</feature>
<dbReference type="EMBL" id="BJXU01000164">
    <property type="protein sequence ID" value="GEN25788.1"/>
    <property type="molecule type" value="Genomic_DNA"/>
</dbReference>
<keyword evidence="5 12" id="KW-0349">Heme</keyword>
<dbReference type="InterPro" id="IPR014314">
    <property type="entry name" value="Succ_DH_cytb556"/>
</dbReference>
<dbReference type="Proteomes" id="UP000321726">
    <property type="component" value="Unassembled WGS sequence"/>
</dbReference>
<evidence type="ECO:0000256" key="10">
    <source>
        <dbReference type="ARBA" id="ARBA00023136"/>
    </source>
</evidence>
<dbReference type="RefSeq" id="WP_073437163.1">
    <property type="nucleotide sequence ID" value="NZ_BJXU01000164.1"/>
</dbReference>
<dbReference type="PIRSF" id="PIRSF000178">
    <property type="entry name" value="SDH_cyt_b560"/>
    <property type="match status" value="1"/>
</dbReference>
<protein>
    <recommendedName>
        <fullName evidence="4">Succinate dehydrogenase cytochrome b556 subunit</fullName>
    </recommendedName>
</protein>
<evidence type="ECO:0000256" key="2">
    <source>
        <dbReference type="ARBA" id="ARBA00004141"/>
    </source>
</evidence>
<accession>A0A1M7MGM6</accession>
<keyword evidence="7 12" id="KW-0479">Metal-binding</keyword>
<name>A0A1M7MGM6_9GAMM</name>
<proteinExistence type="inferred from homology"/>
<dbReference type="NCBIfam" id="TIGR02970">
    <property type="entry name" value="succ_dehyd_cytB"/>
    <property type="match status" value="1"/>
</dbReference>
<keyword evidence="9 12" id="KW-0408">Iron</keyword>
<keyword evidence="6 13" id="KW-0812">Transmembrane</keyword>
<sequence length="125" mass="13409">MNSKRPVNLDLSTIHFPLPALTSITHRITGVILFVGLIFGFWALDASLSSPEGFEAVRNALAHNFLAKLVAWGLLSALAFHFVAGCKHFIMDANIGVSLEGGVKKAQITIVASAVLIVLAGVWVW</sequence>
<dbReference type="STRING" id="44933.SAMN05660971_04191"/>
<reference evidence="15 16" key="1">
    <citation type="submission" date="2016-11" db="EMBL/GenBank/DDBJ databases">
        <authorList>
            <person name="Jaros S."/>
            <person name="Januszkiewicz K."/>
            <person name="Wedrychowicz H."/>
        </authorList>
    </citation>
    <scope>NUCLEOTIDE SEQUENCE [LARGE SCALE GENOMIC DNA]</scope>
    <source>
        <strain evidence="15 16">DSM 4740</strain>
    </source>
</reference>
<keyword evidence="8 13" id="KW-1133">Transmembrane helix</keyword>
<comment type="subcellular location">
    <subcellularLocation>
        <location evidence="2">Membrane</location>
        <topology evidence="2">Multi-pass membrane protein</topology>
    </subcellularLocation>
</comment>
<dbReference type="Gene3D" id="1.20.1300.10">
    <property type="entry name" value="Fumarate reductase/succinate dehydrogenase, transmembrane subunit"/>
    <property type="match status" value="1"/>
</dbReference>
<evidence type="ECO:0000313" key="15">
    <source>
        <dbReference type="EMBL" id="SHM89562.1"/>
    </source>
</evidence>
<evidence type="ECO:0000256" key="3">
    <source>
        <dbReference type="ARBA" id="ARBA00007244"/>
    </source>
</evidence>
<dbReference type="GO" id="GO:0009055">
    <property type="term" value="F:electron transfer activity"/>
    <property type="evidence" value="ECO:0007669"/>
    <property type="project" value="InterPro"/>
</dbReference>
<evidence type="ECO:0000313" key="14">
    <source>
        <dbReference type="EMBL" id="GEN25788.1"/>
    </source>
</evidence>
<feature type="binding site" description="axial binding residue" evidence="12">
    <location>
        <position position="81"/>
    </location>
    <ligand>
        <name>heme</name>
        <dbReference type="ChEBI" id="CHEBI:30413"/>
        <note>ligand shared with second transmembrane subunit</note>
    </ligand>
    <ligandPart>
        <name>Fe</name>
        <dbReference type="ChEBI" id="CHEBI:18248"/>
    </ligandPart>
</feature>
<keyword evidence="17" id="KW-1185">Reference proteome</keyword>
<dbReference type="GO" id="GO:0006099">
    <property type="term" value="P:tricarboxylic acid cycle"/>
    <property type="evidence" value="ECO:0007669"/>
    <property type="project" value="InterPro"/>
</dbReference>
<dbReference type="AlphaFoldDB" id="A0A1M7MGM6"/>
<evidence type="ECO:0000313" key="17">
    <source>
        <dbReference type="Proteomes" id="UP000321726"/>
    </source>
</evidence>
<dbReference type="PANTHER" id="PTHR10978:SF5">
    <property type="entry name" value="SUCCINATE DEHYDROGENASE CYTOCHROME B560 SUBUNIT, MITOCHONDRIAL"/>
    <property type="match status" value="1"/>
</dbReference>
<dbReference type="GO" id="GO:0005886">
    <property type="term" value="C:plasma membrane"/>
    <property type="evidence" value="ECO:0007669"/>
    <property type="project" value="TreeGrafter"/>
</dbReference>
<dbReference type="OrthoDB" id="9799441at2"/>
<comment type="similarity">
    <text evidence="3">Belongs to the cytochrome b560 family.</text>
</comment>
<dbReference type="InterPro" id="IPR000701">
    <property type="entry name" value="SuccDH_FuR_B_TM-su"/>
</dbReference>
<dbReference type="Pfam" id="PF01127">
    <property type="entry name" value="Sdh_cyt"/>
    <property type="match status" value="1"/>
</dbReference>
<comment type="subunit">
    <text evidence="11">Part of an enzyme complex containing four subunits: a flavoprotein, an iron-sulfur protein, plus two membrane-anchoring proteins, SdhC and SdhD. The complex can form homotrimers.</text>
</comment>
<evidence type="ECO:0000313" key="16">
    <source>
        <dbReference type="Proteomes" id="UP000184123"/>
    </source>
</evidence>
<reference evidence="14 17" key="2">
    <citation type="submission" date="2019-07" db="EMBL/GenBank/DDBJ databases">
        <title>Whole genome shotgun sequence of Halomonas cupida NBRC 102219.</title>
        <authorList>
            <person name="Hosoyama A."/>
            <person name="Uohara A."/>
            <person name="Ohji S."/>
            <person name="Ichikawa N."/>
        </authorList>
    </citation>
    <scope>NUCLEOTIDE SEQUENCE [LARGE SCALE GENOMIC DNA]</scope>
    <source>
        <strain evidence="14 17">NBRC 102219</strain>
    </source>
</reference>
<evidence type="ECO:0000256" key="1">
    <source>
        <dbReference type="ARBA" id="ARBA00004050"/>
    </source>
</evidence>
<dbReference type="GO" id="GO:0046872">
    <property type="term" value="F:metal ion binding"/>
    <property type="evidence" value="ECO:0007669"/>
    <property type="project" value="UniProtKB-KW"/>
</dbReference>
<dbReference type="EMBL" id="FRCA01000017">
    <property type="protein sequence ID" value="SHM89562.1"/>
    <property type="molecule type" value="Genomic_DNA"/>
</dbReference>
<dbReference type="CDD" id="cd03499">
    <property type="entry name" value="SQR_TypeC_SdhC"/>
    <property type="match status" value="1"/>
</dbReference>
<evidence type="ECO:0000256" key="5">
    <source>
        <dbReference type="ARBA" id="ARBA00022617"/>
    </source>
</evidence>
<dbReference type="PROSITE" id="PS01000">
    <property type="entry name" value="SDH_CYT_1"/>
    <property type="match status" value="1"/>
</dbReference>
<evidence type="ECO:0000256" key="12">
    <source>
        <dbReference type="PIRSR" id="PIRSR000178-1"/>
    </source>
</evidence>
<dbReference type="InterPro" id="IPR034804">
    <property type="entry name" value="SQR/QFR_C/D"/>
</dbReference>
<evidence type="ECO:0000256" key="9">
    <source>
        <dbReference type="ARBA" id="ARBA00023004"/>
    </source>
</evidence>
<dbReference type="Proteomes" id="UP000184123">
    <property type="component" value="Unassembled WGS sequence"/>
</dbReference>
<evidence type="ECO:0000256" key="4">
    <source>
        <dbReference type="ARBA" id="ARBA00020076"/>
    </source>
</evidence>
<keyword evidence="10 13" id="KW-0472">Membrane</keyword>
<gene>
    <name evidence="14" type="primary">sdhC</name>
    <name evidence="14" type="ORF">HCU01_37370</name>
    <name evidence="15" type="ORF">SAMN05660971_04191</name>
</gene>
<feature type="transmembrane region" description="Helical" evidence="13">
    <location>
        <begin position="65"/>
        <end position="84"/>
    </location>
</feature>
<evidence type="ECO:0000256" key="7">
    <source>
        <dbReference type="ARBA" id="ARBA00022723"/>
    </source>
</evidence>
<organism evidence="15 16">
    <name type="scientific">Halomonas cupida</name>
    <dbReference type="NCBI Taxonomy" id="44933"/>
    <lineage>
        <taxon>Bacteria</taxon>
        <taxon>Pseudomonadati</taxon>
        <taxon>Pseudomonadota</taxon>
        <taxon>Gammaproteobacteria</taxon>
        <taxon>Oceanospirillales</taxon>
        <taxon>Halomonadaceae</taxon>
        <taxon>Halomonas</taxon>
    </lineage>
</organism>
<evidence type="ECO:0000256" key="6">
    <source>
        <dbReference type="ARBA" id="ARBA00022692"/>
    </source>
</evidence>
<comment type="cofactor">
    <cofactor evidence="12">
        <name>heme</name>
        <dbReference type="ChEBI" id="CHEBI:30413"/>
    </cofactor>
    <text evidence="12">The heme is bound between the two transmembrane subunits.</text>
</comment>
<feature type="transmembrane region" description="Helical" evidence="13">
    <location>
        <begin position="106"/>
        <end position="124"/>
    </location>
</feature>
<evidence type="ECO:0000256" key="8">
    <source>
        <dbReference type="ARBA" id="ARBA00022989"/>
    </source>
</evidence>
<evidence type="ECO:0000256" key="11">
    <source>
        <dbReference type="ARBA" id="ARBA00025912"/>
    </source>
</evidence>
<dbReference type="PANTHER" id="PTHR10978">
    <property type="entry name" value="SUCCINATE DEHYDROGENASE CYTOCHROME B560 SUBUNIT"/>
    <property type="match status" value="1"/>
</dbReference>
<dbReference type="SUPFAM" id="SSF81343">
    <property type="entry name" value="Fumarate reductase respiratory complex transmembrane subunits"/>
    <property type="match status" value="1"/>
</dbReference>
<dbReference type="InterPro" id="IPR018495">
    <property type="entry name" value="Succ_DH_cyt_bsu_CS"/>
</dbReference>
<evidence type="ECO:0000256" key="13">
    <source>
        <dbReference type="SAM" id="Phobius"/>
    </source>
</evidence>
<comment type="function">
    <text evidence="1">Membrane-anchoring subunit of succinate dehydrogenase (SDH).</text>
</comment>